<dbReference type="Proteomes" id="UP001307849">
    <property type="component" value="Unassembled WGS sequence"/>
</dbReference>
<gene>
    <name evidence="1" type="ORF">TWF506_003185</name>
</gene>
<evidence type="ECO:0000313" key="1">
    <source>
        <dbReference type="EMBL" id="KAK6502605.1"/>
    </source>
</evidence>
<dbReference type="AlphaFoldDB" id="A0AAN8RUF9"/>
<reference evidence="1 2" key="1">
    <citation type="submission" date="2019-10" db="EMBL/GenBank/DDBJ databases">
        <authorList>
            <person name="Palmer J.M."/>
        </authorList>
    </citation>
    <scope>NUCLEOTIDE SEQUENCE [LARGE SCALE GENOMIC DNA]</scope>
    <source>
        <strain evidence="1 2">TWF506</strain>
    </source>
</reference>
<evidence type="ECO:0000313" key="2">
    <source>
        <dbReference type="Proteomes" id="UP001307849"/>
    </source>
</evidence>
<evidence type="ECO:0008006" key="3">
    <source>
        <dbReference type="Google" id="ProtNLM"/>
    </source>
</evidence>
<protein>
    <recommendedName>
        <fullName evidence="3">F-box domain-containing protein</fullName>
    </recommendedName>
</protein>
<sequence length="488" mass="56358">MDLILDLPNEVLHEVGAEFEEDDWLALRMTCQAFNEKFREYHLDSKYARRRVFLAHRSVENLARISQHPSGMNSRVKHLDISFRSPYSVLSYDPQSGWYVPGMVGNHFVTDGEVNMICKIEWGNGHFNFREAEVAAELNAIAVSLKKALSNLPNLQSINLAIRKRDTKLTRPEWNLFYPSLGYGPGTRLPAGGVFDAESTDMEHSFIMVEQGLDNILTAACSVPSPKLQYLTWDRSETIFGTTESLDFFTPRLQPVFPNLRVLKIFVFLRASEHKTWIVTFPGWLGSIGSPLEELNLHLIFRFHIHRFEIDVIPLPETHMLSSLGKLHLDCAKFDPKNLIRFLTPCKRSLKELTLWSFLMEDPKGGCFELLKFLYDGFRLNQFKLVLDDCGWEFNKYKEAEYLIPNLDATGDWSSQSMVCIVSGDDLERRYRLTKHLGRELDAHNRADKFWDSISEGRWDSKEAVEHYKVRRAEYYDTTTSSSDSEFA</sequence>
<dbReference type="EMBL" id="JAVHJM010000011">
    <property type="protein sequence ID" value="KAK6502605.1"/>
    <property type="molecule type" value="Genomic_DNA"/>
</dbReference>
<keyword evidence="2" id="KW-1185">Reference proteome</keyword>
<organism evidence="1 2">
    <name type="scientific">Arthrobotrys conoides</name>
    <dbReference type="NCBI Taxonomy" id="74498"/>
    <lineage>
        <taxon>Eukaryota</taxon>
        <taxon>Fungi</taxon>
        <taxon>Dikarya</taxon>
        <taxon>Ascomycota</taxon>
        <taxon>Pezizomycotina</taxon>
        <taxon>Orbiliomycetes</taxon>
        <taxon>Orbiliales</taxon>
        <taxon>Orbiliaceae</taxon>
        <taxon>Arthrobotrys</taxon>
    </lineage>
</organism>
<proteinExistence type="predicted"/>
<name>A0AAN8RUF9_9PEZI</name>
<accession>A0AAN8RUF9</accession>
<comment type="caution">
    <text evidence="1">The sequence shown here is derived from an EMBL/GenBank/DDBJ whole genome shotgun (WGS) entry which is preliminary data.</text>
</comment>